<organism evidence="1 2">
    <name type="scientific">Mucilaginibacter arboris</name>
    <dbReference type="NCBI Taxonomy" id="2682090"/>
    <lineage>
        <taxon>Bacteria</taxon>
        <taxon>Pseudomonadati</taxon>
        <taxon>Bacteroidota</taxon>
        <taxon>Sphingobacteriia</taxon>
        <taxon>Sphingobacteriales</taxon>
        <taxon>Sphingobacteriaceae</taxon>
        <taxon>Mucilaginibacter</taxon>
    </lineage>
</organism>
<gene>
    <name evidence="1" type="ORF">GO621_07645</name>
</gene>
<protein>
    <submittedName>
        <fullName evidence="1">Uncharacterized protein</fullName>
    </submittedName>
</protein>
<dbReference type="AlphaFoldDB" id="A0A7K1SVY8"/>
<reference evidence="1 2" key="1">
    <citation type="submission" date="2019-12" db="EMBL/GenBank/DDBJ databases">
        <title>Mucilaginibacter sp. HMF7410 genome sequencing and assembly.</title>
        <authorList>
            <person name="Kang H."/>
            <person name="Cha I."/>
            <person name="Kim H."/>
            <person name="Joh K."/>
        </authorList>
    </citation>
    <scope>NUCLEOTIDE SEQUENCE [LARGE SCALE GENOMIC DNA]</scope>
    <source>
        <strain evidence="1 2">HMF7410</strain>
    </source>
</reference>
<comment type="caution">
    <text evidence="1">The sequence shown here is derived from an EMBL/GenBank/DDBJ whole genome shotgun (WGS) entry which is preliminary data.</text>
</comment>
<name>A0A7K1SVY8_9SPHI</name>
<evidence type="ECO:0000313" key="1">
    <source>
        <dbReference type="EMBL" id="MVN21407.1"/>
    </source>
</evidence>
<dbReference type="Proteomes" id="UP000462014">
    <property type="component" value="Unassembled WGS sequence"/>
</dbReference>
<evidence type="ECO:0000313" key="2">
    <source>
        <dbReference type="Proteomes" id="UP000462014"/>
    </source>
</evidence>
<keyword evidence="2" id="KW-1185">Reference proteome</keyword>
<proteinExistence type="predicted"/>
<dbReference type="EMBL" id="WPIK01000006">
    <property type="protein sequence ID" value="MVN21407.1"/>
    <property type="molecule type" value="Genomic_DNA"/>
</dbReference>
<sequence>MNGKLGGKVLSRCRNASFITPKYEALGAVRCCFYRQKLMFVFLLNAKISKGLSGKVIKKQVLKEALVLKAITFFVAACNKKPVFSNY</sequence>
<dbReference type="RefSeq" id="WP_157565724.1">
    <property type="nucleotide sequence ID" value="NZ_WPIK01000006.1"/>
</dbReference>
<accession>A0A7K1SVY8</accession>